<proteinExistence type="predicted"/>
<evidence type="ECO:0000259" key="4">
    <source>
        <dbReference type="PROSITE" id="PS50123"/>
    </source>
</evidence>
<dbReference type="EC" id="2.1.1.80" evidence="5"/>
<organism evidence="5 6">
    <name type="scientific">Campylobacter avium LMG 24591</name>
    <dbReference type="NCBI Taxonomy" id="522484"/>
    <lineage>
        <taxon>Bacteria</taxon>
        <taxon>Pseudomonadati</taxon>
        <taxon>Campylobacterota</taxon>
        <taxon>Epsilonproteobacteria</taxon>
        <taxon>Campylobacterales</taxon>
        <taxon>Campylobacteraceae</taxon>
        <taxon>Campylobacter</taxon>
    </lineage>
</organism>
<dbReference type="PANTHER" id="PTHR24422:SF19">
    <property type="entry name" value="CHEMOTAXIS PROTEIN METHYLTRANSFERASE"/>
    <property type="match status" value="1"/>
</dbReference>
<keyword evidence="1 5" id="KW-0489">Methyltransferase</keyword>
<dbReference type="PRINTS" id="PR00996">
    <property type="entry name" value="CHERMTFRASE"/>
</dbReference>
<accession>A0A222MZ56</accession>
<dbReference type="InterPro" id="IPR022642">
    <property type="entry name" value="CheR_C"/>
</dbReference>
<name>A0A222MZ56_9BACT</name>
<sequence length="264" mass="31001">MNQEINFTDEELTSFIRLMNELSGNDLSEKKAALSVKLKSFLKDYTQVSNFKEFLLRLQYDKKLRQDTIDFITVNETYFYRELSQLKEALYYLKSLDRKVNILCAPCSSGEEVYTLALLAISNFTKDSLQILGIDINSKAIQKAKEAVYQGRSLHRLSEGEKSRYFQKDGNTYTLKTSELCRCRFELCNVFDKKFLELGKFDVIFSRNMMIYFDYESRLKFVENLHKVANSECRLYIGNADLMPDTEYWSKVFMPRGGTYYIKN</sequence>
<dbReference type="GO" id="GO:0008983">
    <property type="term" value="F:protein-glutamate O-methyltransferase activity"/>
    <property type="evidence" value="ECO:0007669"/>
    <property type="project" value="UniProtKB-EC"/>
</dbReference>
<dbReference type="SUPFAM" id="SSF53335">
    <property type="entry name" value="S-adenosyl-L-methionine-dependent methyltransferases"/>
    <property type="match status" value="1"/>
</dbReference>
<gene>
    <name evidence="5" type="primary">cheR</name>
    <name evidence="5" type="ORF">CAV_1260</name>
</gene>
<dbReference type="PROSITE" id="PS50123">
    <property type="entry name" value="CHER"/>
    <property type="match status" value="1"/>
</dbReference>
<dbReference type="PANTHER" id="PTHR24422">
    <property type="entry name" value="CHEMOTAXIS PROTEIN METHYLTRANSFERASE"/>
    <property type="match status" value="1"/>
</dbReference>
<dbReference type="Gene3D" id="3.40.50.150">
    <property type="entry name" value="Vaccinia Virus protein VP39"/>
    <property type="match status" value="1"/>
</dbReference>
<evidence type="ECO:0000256" key="2">
    <source>
        <dbReference type="ARBA" id="ARBA00022679"/>
    </source>
</evidence>
<evidence type="ECO:0000313" key="6">
    <source>
        <dbReference type="Proteomes" id="UP000201169"/>
    </source>
</evidence>
<evidence type="ECO:0000256" key="1">
    <source>
        <dbReference type="ARBA" id="ARBA00022603"/>
    </source>
</evidence>
<dbReference type="InterPro" id="IPR050903">
    <property type="entry name" value="Bact_Chemotaxis_MeTrfase"/>
</dbReference>
<keyword evidence="6" id="KW-1185">Reference proteome</keyword>
<dbReference type="InterPro" id="IPR000780">
    <property type="entry name" value="CheR_MeTrfase"/>
</dbReference>
<dbReference type="OrthoDB" id="9786165at2"/>
<dbReference type="GO" id="GO:0032259">
    <property type="term" value="P:methylation"/>
    <property type="evidence" value="ECO:0007669"/>
    <property type="project" value="UniProtKB-KW"/>
</dbReference>
<dbReference type="SUPFAM" id="SSF47757">
    <property type="entry name" value="Chemotaxis receptor methyltransferase CheR, N-terminal domain"/>
    <property type="match status" value="1"/>
</dbReference>
<keyword evidence="3" id="KW-0949">S-adenosyl-L-methionine</keyword>
<keyword evidence="2 5" id="KW-0808">Transferase</keyword>
<dbReference type="RefSeq" id="WP_094325683.1">
    <property type="nucleotide sequence ID" value="NZ_CP022347.1"/>
</dbReference>
<evidence type="ECO:0000256" key="3">
    <source>
        <dbReference type="ARBA" id="ARBA00022691"/>
    </source>
</evidence>
<evidence type="ECO:0000313" key="5">
    <source>
        <dbReference type="EMBL" id="ASQ30886.1"/>
    </source>
</evidence>
<dbReference type="Proteomes" id="UP000201169">
    <property type="component" value="Chromosome"/>
</dbReference>
<protein>
    <submittedName>
        <fullName evidence="5">MCP protein methyltransferase</fullName>
        <ecNumber evidence="5">2.1.1.80</ecNumber>
    </submittedName>
</protein>
<dbReference type="KEGG" id="cavi:CAV_1260"/>
<dbReference type="InterPro" id="IPR029063">
    <property type="entry name" value="SAM-dependent_MTases_sf"/>
</dbReference>
<reference evidence="5 6" key="1">
    <citation type="submission" date="2017-07" db="EMBL/GenBank/DDBJ databases">
        <title>Analysis of two Campylobacter avium genomes and identification of a novel hippuricase gene.</title>
        <authorList>
            <person name="Miller W.G."/>
            <person name="Chapman M.H."/>
            <person name="Yee E."/>
            <person name="Revez J."/>
            <person name="Bono J.L."/>
            <person name="Rossi M."/>
        </authorList>
    </citation>
    <scope>NUCLEOTIDE SEQUENCE [LARGE SCALE GENOMIC DNA]</scope>
    <source>
        <strain evidence="5 6">LMG 24591</strain>
    </source>
</reference>
<feature type="domain" description="CheR-type methyltransferase" evidence="4">
    <location>
        <begin position="1"/>
        <end position="264"/>
    </location>
</feature>
<dbReference type="Pfam" id="PF01739">
    <property type="entry name" value="CheR"/>
    <property type="match status" value="1"/>
</dbReference>
<dbReference type="EMBL" id="CP022347">
    <property type="protein sequence ID" value="ASQ30886.1"/>
    <property type="molecule type" value="Genomic_DNA"/>
</dbReference>
<dbReference type="CDD" id="cd02440">
    <property type="entry name" value="AdoMet_MTases"/>
    <property type="match status" value="1"/>
</dbReference>
<dbReference type="AlphaFoldDB" id="A0A222MZ56"/>
<dbReference type="SMART" id="SM00138">
    <property type="entry name" value="MeTrc"/>
    <property type="match status" value="1"/>
</dbReference>